<protein>
    <submittedName>
        <fullName evidence="8">Acyl-CoA dehydrogenase</fullName>
    </submittedName>
</protein>
<evidence type="ECO:0000256" key="1">
    <source>
        <dbReference type="ARBA" id="ARBA00001974"/>
    </source>
</evidence>
<dbReference type="InterPro" id="IPR013786">
    <property type="entry name" value="AcylCoA_DH/ox_N"/>
</dbReference>
<dbReference type="PIRSF" id="PIRSF016578">
    <property type="entry name" value="HsaA"/>
    <property type="match status" value="1"/>
</dbReference>
<reference evidence="8 9" key="1">
    <citation type="submission" date="2019-09" db="EMBL/GenBank/DDBJ databases">
        <title>Phylogeny of genus Pseudoclavibacter and closely related genus.</title>
        <authorList>
            <person name="Li Y."/>
        </authorList>
    </citation>
    <scope>NUCLEOTIDE SEQUENCE [LARGE SCALE GENOMIC DNA]</scope>
    <source>
        <strain evidence="8 9">THG-MD12</strain>
    </source>
</reference>
<keyword evidence="9" id="KW-1185">Reference proteome</keyword>
<dbReference type="InterPro" id="IPR036250">
    <property type="entry name" value="AcylCo_DH-like_C"/>
</dbReference>
<proteinExistence type="inferred from homology"/>
<dbReference type="InterPro" id="IPR009100">
    <property type="entry name" value="AcylCoA_DH/oxidase_NM_dom_sf"/>
</dbReference>
<dbReference type="InterPro" id="IPR009075">
    <property type="entry name" value="AcylCo_DH/oxidase_C"/>
</dbReference>
<evidence type="ECO:0000256" key="5">
    <source>
        <dbReference type="ARBA" id="ARBA00023002"/>
    </source>
</evidence>
<comment type="caution">
    <text evidence="8">The sequence shown here is derived from an EMBL/GenBank/DDBJ whole genome shotgun (WGS) entry which is preliminary data.</text>
</comment>
<comment type="cofactor">
    <cofactor evidence="1">
        <name>FAD</name>
        <dbReference type="ChEBI" id="CHEBI:57692"/>
    </cofactor>
</comment>
<dbReference type="PANTHER" id="PTHR43884:SF25">
    <property type="entry name" value="ACYL-COA DEHYDROGENASE YDBM-RELATED"/>
    <property type="match status" value="1"/>
</dbReference>
<evidence type="ECO:0000259" key="7">
    <source>
        <dbReference type="Pfam" id="PF02771"/>
    </source>
</evidence>
<dbReference type="SUPFAM" id="SSF47203">
    <property type="entry name" value="Acyl-CoA dehydrogenase C-terminal domain-like"/>
    <property type="match status" value="1"/>
</dbReference>
<dbReference type="RefSeq" id="WP_151423438.1">
    <property type="nucleotide sequence ID" value="NZ_CANKVH010000001.1"/>
</dbReference>
<dbReference type="PANTHER" id="PTHR43884">
    <property type="entry name" value="ACYL-COA DEHYDROGENASE"/>
    <property type="match status" value="1"/>
</dbReference>
<evidence type="ECO:0000313" key="9">
    <source>
        <dbReference type="Proteomes" id="UP000490386"/>
    </source>
</evidence>
<feature type="domain" description="Acyl-CoA dehydrogenase/oxidase C-terminal" evidence="6">
    <location>
        <begin position="242"/>
        <end position="362"/>
    </location>
</feature>
<evidence type="ECO:0000256" key="2">
    <source>
        <dbReference type="ARBA" id="ARBA00009347"/>
    </source>
</evidence>
<comment type="similarity">
    <text evidence="2">Belongs to the acyl-CoA dehydrogenase family.</text>
</comment>
<dbReference type="GO" id="GO:0003995">
    <property type="term" value="F:acyl-CoA dehydrogenase activity"/>
    <property type="evidence" value="ECO:0007669"/>
    <property type="project" value="TreeGrafter"/>
</dbReference>
<dbReference type="InterPro" id="IPR046373">
    <property type="entry name" value="Acyl-CoA_Oxase/DH_mid-dom_sf"/>
</dbReference>
<evidence type="ECO:0000259" key="6">
    <source>
        <dbReference type="Pfam" id="PF00441"/>
    </source>
</evidence>
<evidence type="ECO:0000256" key="4">
    <source>
        <dbReference type="ARBA" id="ARBA00022827"/>
    </source>
</evidence>
<keyword evidence="4" id="KW-0274">FAD</keyword>
<gene>
    <name evidence="8" type="ORF">F8O03_08250</name>
</gene>
<dbReference type="CDD" id="cd00567">
    <property type="entry name" value="ACAD"/>
    <property type="match status" value="1"/>
</dbReference>
<keyword evidence="5" id="KW-0560">Oxidoreductase</keyword>
<dbReference type="GO" id="GO:0050660">
    <property type="term" value="F:flavin adenine dinucleotide binding"/>
    <property type="evidence" value="ECO:0007669"/>
    <property type="project" value="InterPro"/>
</dbReference>
<accession>A0A7J5B2X1</accession>
<dbReference type="Gene3D" id="2.40.110.10">
    <property type="entry name" value="Butyryl-CoA Dehydrogenase, subunit A, domain 2"/>
    <property type="match status" value="1"/>
</dbReference>
<name>A0A7J5B2X1_9MICO</name>
<evidence type="ECO:0000313" key="8">
    <source>
        <dbReference type="EMBL" id="KAB1638376.1"/>
    </source>
</evidence>
<feature type="domain" description="Acyl-CoA dehydrogenase/oxidase N-terminal" evidence="7">
    <location>
        <begin position="16"/>
        <end position="89"/>
    </location>
</feature>
<dbReference type="EMBL" id="WBJX01000002">
    <property type="protein sequence ID" value="KAB1638376.1"/>
    <property type="molecule type" value="Genomic_DNA"/>
</dbReference>
<dbReference type="Gene3D" id="1.10.540.10">
    <property type="entry name" value="Acyl-CoA dehydrogenase/oxidase, N-terminal domain"/>
    <property type="match status" value="1"/>
</dbReference>
<keyword evidence="3" id="KW-0285">Flavoprotein</keyword>
<dbReference type="Pfam" id="PF02771">
    <property type="entry name" value="Acyl-CoA_dh_N"/>
    <property type="match status" value="1"/>
</dbReference>
<dbReference type="InterPro" id="IPR037069">
    <property type="entry name" value="AcylCoA_DH/ox_N_sf"/>
</dbReference>
<dbReference type="Pfam" id="PF00441">
    <property type="entry name" value="Acyl-CoA_dh_1"/>
    <property type="match status" value="1"/>
</dbReference>
<dbReference type="Proteomes" id="UP000490386">
    <property type="component" value="Unassembled WGS sequence"/>
</dbReference>
<dbReference type="SUPFAM" id="SSF56645">
    <property type="entry name" value="Acyl-CoA dehydrogenase NM domain-like"/>
    <property type="match status" value="1"/>
</dbReference>
<sequence length="392" mass="42222">MPASDPRSILADELLEVLNQRASRYDAENSFPTDDLEALREEGYLRLLVPRDFGGTGATLEQAVRCQARLAAAAPATALAVNMHHVVAGVARARHESDDDGLDWMLREIVAGETYALAISEIGNDAVLYDSNVRAEPEQGGGYRLHGMKIFTSLSPVWTRLVTFGRDDTGAEPALVHGVLRRDDDGVRIHDDWDTLGMRATQSCSTSLDGALIPADRVIARLPVGPNGEPHIFAVHSNFLLLVAACYVGIGDRALELAVDAAKHRTSSTQGGMRLADDVQVREEIARMSIRQLAARTLVESIARDVDEGAPHGDTWFARLTMAKYEAVAAAAATTHAALGIVGGSGYRSGHELARLLRDVLAGGLHPSNERAVRRLHAGHRLGPIQDPPTSH</sequence>
<dbReference type="Gene3D" id="1.20.140.10">
    <property type="entry name" value="Butyryl-CoA Dehydrogenase, subunit A, domain 3"/>
    <property type="match status" value="1"/>
</dbReference>
<organism evidence="8 9">
    <name type="scientific">Pseudoclavibacter terrae</name>
    <dbReference type="NCBI Taxonomy" id="1530195"/>
    <lineage>
        <taxon>Bacteria</taxon>
        <taxon>Bacillati</taxon>
        <taxon>Actinomycetota</taxon>
        <taxon>Actinomycetes</taxon>
        <taxon>Micrococcales</taxon>
        <taxon>Microbacteriaceae</taxon>
        <taxon>Pseudoclavibacter</taxon>
    </lineage>
</organism>
<evidence type="ECO:0000256" key="3">
    <source>
        <dbReference type="ARBA" id="ARBA00022630"/>
    </source>
</evidence>
<dbReference type="AlphaFoldDB" id="A0A7J5B2X1"/>
<dbReference type="OrthoDB" id="3404950at2"/>